<dbReference type="PANTHER" id="PTHR11104">
    <property type="entry name" value="AMINOGLYCOSIDE N3-ACETYLTRANSFERASE"/>
    <property type="match status" value="1"/>
</dbReference>
<evidence type="ECO:0000256" key="4">
    <source>
        <dbReference type="RuleBase" id="RU365031"/>
    </source>
</evidence>
<dbReference type="KEGG" id="pry:Prubr_19890"/>
<evidence type="ECO:0000313" key="6">
    <source>
        <dbReference type="Proteomes" id="UP000680866"/>
    </source>
</evidence>
<evidence type="ECO:0000256" key="1">
    <source>
        <dbReference type="ARBA" id="ARBA00006383"/>
    </source>
</evidence>
<dbReference type="EC" id="2.3.1.-" evidence="4"/>
<name>A0A810MZZ7_9ACTN</name>
<keyword evidence="2 4" id="KW-0808">Transferase</keyword>
<evidence type="ECO:0000256" key="2">
    <source>
        <dbReference type="ARBA" id="ARBA00022679"/>
    </source>
</evidence>
<comment type="catalytic activity">
    <reaction evidence="4">
        <text>a 2-deoxystreptamine antibiotic + acetyl-CoA = an N(3)-acetyl-2-deoxystreptamine antibiotic + CoA + H(+)</text>
        <dbReference type="Rhea" id="RHEA:12665"/>
        <dbReference type="ChEBI" id="CHEBI:15378"/>
        <dbReference type="ChEBI" id="CHEBI:57287"/>
        <dbReference type="ChEBI" id="CHEBI:57288"/>
        <dbReference type="ChEBI" id="CHEBI:57921"/>
        <dbReference type="ChEBI" id="CHEBI:77452"/>
        <dbReference type="EC" id="2.3.1.81"/>
    </reaction>
</comment>
<dbReference type="RefSeq" id="WP_425517996.1">
    <property type="nucleotide sequence ID" value="NZ_AP023359.1"/>
</dbReference>
<proteinExistence type="inferred from homology"/>
<dbReference type="Proteomes" id="UP000680866">
    <property type="component" value="Chromosome"/>
</dbReference>
<dbReference type="Pfam" id="PF02522">
    <property type="entry name" value="Antibiotic_NAT"/>
    <property type="match status" value="1"/>
</dbReference>
<organism evidence="5 6">
    <name type="scientific">Polymorphospora rubra</name>
    <dbReference type="NCBI Taxonomy" id="338584"/>
    <lineage>
        <taxon>Bacteria</taxon>
        <taxon>Bacillati</taxon>
        <taxon>Actinomycetota</taxon>
        <taxon>Actinomycetes</taxon>
        <taxon>Micromonosporales</taxon>
        <taxon>Micromonosporaceae</taxon>
        <taxon>Polymorphospora</taxon>
    </lineage>
</organism>
<accession>A0A810MZZ7</accession>
<dbReference type="InterPro" id="IPR003679">
    <property type="entry name" value="Amioglycoside_AcTrfase"/>
</dbReference>
<sequence>MTAPASGPQTRVSLASDLARLGVTRGETILVHTSLSALGWVCGGATTVVHALLDVLGPTGNLVVTAQTPDNRDPSTWTENPVPESWWQTIRDHLPGFDAALTPSTAVGVVPERVRTWPGAVRSTHPQTSFAAIGPRAAELMEHHLLESPLGDESPLARLEKADAHILLLGVGFNRCTAFHLAEYRLPAPPARIAACAVSDDAGRRWIEYPTVALDDRDFDRLGAAFEDTSGQVTVGRVGAAQCRLLPMRPAVEFATTWLTFNRH</sequence>
<dbReference type="EMBL" id="AP023359">
    <property type="protein sequence ID" value="BCJ64968.1"/>
    <property type="molecule type" value="Genomic_DNA"/>
</dbReference>
<dbReference type="PANTHER" id="PTHR11104:SF0">
    <property type="entry name" value="SPBETA PROPHAGE-DERIVED AMINOGLYCOSIDE N(3')-ACETYLTRANSFERASE-LIKE PROTEIN YOKD"/>
    <property type="match status" value="1"/>
</dbReference>
<keyword evidence="3 4" id="KW-0012">Acyltransferase</keyword>
<dbReference type="AlphaFoldDB" id="A0A810MZZ7"/>
<keyword evidence="4" id="KW-0046">Antibiotic resistance</keyword>
<dbReference type="GO" id="GO:0046677">
    <property type="term" value="P:response to antibiotic"/>
    <property type="evidence" value="ECO:0007669"/>
    <property type="project" value="UniProtKB-KW"/>
</dbReference>
<keyword evidence="6" id="KW-1185">Reference proteome</keyword>
<evidence type="ECO:0000256" key="3">
    <source>
        <dbReference type="ARBA" id="ARBA00023315"/>
    </source>
</evidence>
<dbReference type="GO" id="GO:0046353">
    <property type="term" value="F:aminoglycoside 3-N-acetyltransferase activity"/>
    <property type="evidence" value="ECO:0007669"/>
    <property type="project" value="UniProtKB-EC"/>
</dbReference>
<dbReference type="InterPro" id="IPR028345">
    <property type="entry name" value="Antibiotic_NAT-like"/>
</dbReference>
<reference evidence="5" key="1">
    <citation type="submission" date="2020-08" db="EMBL/GenBank/DDBJ databases">
        <title>Whole genome shotgun sequence of Polymorphospora rubra NBRC 101157.</title>
        <authorList>
            <person name="Komaki H."/>
            <person name="Tamura T."/>
        </authorList>
    </citation>
    <scope>NUCLEOTIDE SEQUENCE</scope>
    <source>
        <strain evidence="5">NBRC 101157</strain>
    </source>
</reference>
<comment type="similarity">
    <text evidence="1 4">Belongs to the antibiotic N-acetyltransferase family.</text>
</comment>
<evidence type="ECO:0000313" key="5">
    <source>
        <dbReference type="EMBL" id="BCJ64968.1"/>
    </source>
</evidence>
<gene>
    <name evidence="5" type="ORF">Prubr_19890</name>
</gene>
<dbReference type="SUPFAM" id="SSF110710">
    <property type="entry name" value="TTHA0583/YokD-like"/>
    <property type="match status" value="1"/>
</dbReference>
<protein>
    <recommendedName>
        <fullName evidence="4">Aminoglycoside N(3)-acetyltransferase</fullName>
        <ecNumber evidence="4">2.3.1.-</ecNumber>
    </recommendedName>
</protein>